<dbReference type="InterPro" id="IPR050235">
    <property type="entry name" value="CK1_Ser-Thr_kinase"/>
</dbReference>
<feature type="compositionally biased region" description="Polar residues" evidence="2">
    <location>
        <begin position="334"/>
        <end position="343"/>
    </location>
</feature>
<dbReference type="InterPro" id="IPR011009">
    <property type="entry name" value="Kinase-like_dom_sf"/>
</dbReference>
<dbReference type="GeneID" id="9622264"/>
<dbReference type="GO" id="GO:0004672">
    <property type="term" value="F:protein kinase activity"/>
    <property type="evidence" value="ECO:0007669"/>
    <property type="project" value="InterPro"/>
</dbReference>
<evidence type="ECO:0000256" key="2">
    <source>
        <dbReference type="SAM" id="MobiDB-lite"/>
    </source>
</evidence>
<sequence>MPLFGKGFRIGTGPDQDRWLIVKKLGEGQFAEVYEVKDTMDSEKRVLKKIQERAPSLVCTVHACGTFEDRFFMIMELLGSNVAEARKAAGGRFDLTTVRRLATSMLQSHLKSSRATRARFAGGASTACTSGFVSISFLMVVSCSFTAFSWSMAASCCLFKITPGGSTTYASVHAHAEQDLGRRDDLWSWLYCTIELLEGTLPWRTDQNKDPDSRDAVLRMKQACIAEPSRYLRSAAASSAGGAAGGGSAGSAAGNAVGPHHPLLQPLLLGPIHQLSNYIASLGFADAPDYGLMYGYLLQLPDDDLGGLISGSGHGSLAAAAGMWGAGMPGTAEAHSNSNNSNTRQHRGTPREEVHRRRKIRDARRRWTRPRRRRRKSTAPVAASVAASEPPPLADLPSEVAEAMLAEALAERAGAEQSREAAQVAEVHEYVELIKQGHVSDEAHVVAGRLMGLEPLEALATISYVLDALASHAAPATANTAAVALSALGAYARDAAKRAMINPLLRKTKKGSIRPSVTVVIHSGSLASWVSKYHT</sequence>
<name>D8U3P7_VOLCA</name>
<dbReference type="AlphaFoldDB" id="D8U3P7"/>
<dbReference type="Gene3D" id="1.10.510.10">
    <property type="entry name" value="Transferase(Phosphotransferase) domain 1"/>
    <property type="match status" value="2"/>
</dbReference>
<dbReference type="GO" id="GO:0005524">
    <property type="term" value="F:ATP binding"/>
    <property type="evidence" value="ECO:0007669"/>
    <property type="project" value="InterPro"/>
</dbReference>
<comment type="similarity">
    <text evidence="1">Belongs to the protein kinase superfamily. CK1 Ser/Thr protein kinase family. Casein kinase I subfamily.</text>
</comment>
<dbReference type="SUPFAM" id="SSF56112">
    <property type="entry name" value="Protein kinase-like (PK-like)"/>
    <property type="match status" value="1"/>
</dbReference>
<accession>D8U3P7</accession>
<feature type="compositionally biased region" description="Basic residues" evidence="2">
    <location>
        <begin position="356"/>
        <end position="377"/>
    </location>
</feature>
<dbReference type="STRING" id="3068.D8U3P7"/>
<evidence type="ECO:0000259" key="3">
    <source>
        <dbReference type="SMART" id="SM00220"/>
    </source>
</evidence>
<feature type="region of interest" description="Disordered" evidence="2">
    <location>
        <begin position="328"/>
        <end position="395"/>
    </location>
</feature>
<proteinExistence type="inferred from homology"/>
<evidence type="ECO:0000313" key="5">
    <source>
        <dbReference type="Proteomes" id="UP000001058"/>
    </source>
</evidence>
<dbReference type="RefSeq" id="XP_002953257.1">
    <property type="nucleotide sequence ID" value="XM_002953211.1"/>
</dbReference>
<feature type="compositionally biased region" description="Low complexity" evidence="2">
    <location>
        <begin position="379"/>
        <end position="388"/>
    </location>
</feature>
<dbReference type="SMART" id="SM00220">
    <property type="entry name" value="S_TKc"/>
    <property type="match status" value="1"/>
</dbReference>
<reference evidence="4 5" key="1">
    <citation type="journal article" date="2010" name="Science">
        <title>Genomic analysis of organismal complexity in the multicellular green alga Volvox carteri.</title>
        <authorList>
            <person name="Prochnik S.E."/>
            <person name="Umen J."/>
            <person name="Nedelcu A.M."/>
            <person name="Hallmann A."/>
            <person name="Miller S.M."/>
            <person name="Nishii I."/>
            <person name="Ferris P."/>
            <person name="Kuo A."/>
            <person name="Mitros T."/>
            <person name="Fritz-Laylin L.K."/>
            <person name="Hellsten U."/>
            <person name="Chapman J."/>
            <person name="Simakov O."/>
            <person name="Rensing S.A."/>
            <person name="Terry A."/>
            <person name="Pangilinan J."/>
            <person name="Kapitonov V."/>
            <person name="Jurka J."/>
            <person name="Salamov A."/>
            <person name="Shapiro H."/>
            <person name="Schmutz J."/>
            <person name="Grimwood J."/>
            <person name="Lindquist E."/>
            <person name="Lucas S."/>
            <person name="Grigoriev I.V."/>
            <person name="Schmitt R."/>
            <person name="Kirk D."/>
            <person name="Rokhsar D.S."/>
        </authorList>
    </citation>
    <scope>NUCLEOTIDE SEQUENCE [LARGE SCALE GENOMIC DNA]</scope>
    <source>
        <strain evidence="5">f. Nagariensis / Eve</strain>
    </source>
</reference>
<gene>
    <name evidence="4" type="ORF">VOLCADRAFT_118310</name>
</gene>
<organism evidence="5">
    <name type="scientific">Volvox carteri f. nagariensis</name>
    <dbReference type="NCBI Taxonomy" id="3068"/>
    <lineage>
        <taxon>Eukaryota</taxon>
        <taxon>Viridiplantae</taxon>
        <taxon>Chlorophyta</taxon>
        <taxon>core chlorophytes</taxon>
        <taxon>Chlorophyceae</taxon>
        <taxon>CS clade</taxon>
        <taxon>Chlamydomonadales</taxon>
        <taxon>Volvocaceae</taxon>
        <taxon>Volvox</taxon>
    </lineage>
</organism>
<dbReference type="KEGG" id="vcn:VOLCADRAFT_118310"/>
<protein>
    <recommendedName>
        <fullName evidence="3">Protein kinase domain-containing protein</fullName>
    </recommendedName>
</protein>
<feature type="domain" description="Protein kinase" evidence="3">
    <location>
        <begin position="19"/>
        <end position="431"/>
    </location>
</feature>
<dbReference type="Proteomes" id="UP000001058">
    <property type="component" value="Unassembled WGS sequence"/>
</dbReference>
<dbReference type="InterPro" id="IPR000719">
    <property type="entry name" value="Prot_kinase_dom"/>
</dbReference>
<keyword evidence="5" id="KW-1185">Reference proteome</keyword>
<dbReference type="InParanoid" id="D8U3P7"/>
<dbReference type="eggNOG" id="KOG1164">
    <property type="taxonomic scope" value="Eukaryota"/>
</dbReference>
<dbReference type="EMBL" id="GL378356">
    <property type="protein sequence ID" value="EFJ45567.1"/>
    <property type="molecule type" value="Genomic_DNA"/>
</dbReference>
<dbReference type="PANTHER" id="PTHR11909">
    <property type="entry name" value="CASEIN KINASE-RELATED"/>
    <property type="match status" value="1"/>
</dbReference>
<evidence type="ECO:0000256" key="1">
    <source>
        <dbReference type="ARBA" id="ARBA00005926"/>
    </source>
</evidence>
<dbReference type="OrthoDB" id="5979581at2759"/>
<evidence type="ECO:0000313" key="4">
    <source>
        <dbReference type="EMBL" id="EFJ45567.1"/>
    </source>
</evidence>